<evidence type="ECO:0000256" key="1">
    <source>
        <dbReference type="SAM" id="Phobius"/>
    </source>
</evidence>
<evidence type="ECO:0000313" key="2">
    <source>
        <dbReference type="EMBL" id="KAJ1174488.1"/>
    </source>
</evidence>
<gene>
    <name evidence="2" type="ORF">NDU88_006309</name>
</gene>
<keyword evidence="1" id="KW-1133">Transmembrane helix</keyword>
<name>A0AAV7TF58_PLEWA</name>
<keyword evidence="1" id="KW-0812">Transmembrane</keyword>
<dbReference type="AlphaFoldDB" id="A0AAV7TF58"/>
<feature type="transmembrane region" description="Helical" evidence="1">
    <location>
        <begin position="71"/>
        <end position="93"/>
    </location>
</feature>
<comment type="caution">
    <text evidence="2">The sequence shown here is derived from an EMBL/GenBank/DDBJ whole genome shotgun (WGS) entry which is preliminary data.</text>
</comment>
<accession>A0AAV7TF58</accession>
<keyword evidence="3" id="KW-1185">Reference proteome</keyword>
<feature type="transmembrane region" description="Helical" evidence="1">
    <location>
        <begin position="137"/>
        <end position="162"/>
    </location>
</feature>
<sequence length="269" mass="26857">MEPELHILPALVFLLLYQEHQLRRRRPGGACLGGPCPVQRSLPCSAVLALVVLALFSGACPVQQCLPWRSLPCPAVLALAVLALFSSACIGGPCPVQQCLTCSVVLALAVLALFSGACIGGPSLPSWAGAGGPSLPSWAVAGGALLGSWAVAGGALMGSWAVAGGALLGSWAVAGGALLGSWAVAGGALLGSDDEAARDDCGLLRCAAPPTLCGFLLPLPHLGRSHSRVDTPPGTPVIGLSGWSLPRLPPGTGQLLVLHRGGTGCALAP</sequence>
<keyword evidence="1" id="KW-0472">Membrane</keyword>
<dbReference type="Proteomes" id="UP001066276">
    <property type="component" value="Chromosome 4_1"/>
</dbReference>
<protein>
    <submittedName>
        <fullName evidence="2">Uncharacterized protein</fullName>
    </submittedName>
</protein>
<feature type="transmembrane region" description="Helical" evidence="1">
    <location>
        <begin position="105"/>
        <end position="125"/>
    </location>
</feature>
<feature type="transmembrane region" description="Helical" evidence="1">
    <location>
        <begin position="168"/>
        <end position="190"/>
    </location>
</feature>
<proteinExistence type="predicted"/>
<dbReference type="EMBL" id="JANPWB010000007">
    <property type="protein sequence ID" value="KAJ1174488.1"/>
    <property type="molecule type" value="Genomic_DNA"/>
</dbReference>
<organism evidence="2 3">
    <name type="scientific">Pleurodeles waltl</name>
    <name type="common">Iberian ribbed newt</name>
    <dbReference type="NCBI Taxonomy" id="8319"/>
    <lineage>
        <taxon>Eukaryota</taxon>
        <taxon>Metazoa</taxon>
        <taxon>Chordata</taxon>
        <taxon>Craniata</taxon>
        <taxon>Vertebrata</taxon>
        <taxon>Euteleostomi</taxon>
        <taxon>Amphibia</taxon>
        <taxon>Batrachia</taxon>
        <taxon>Caudata</taxon>
        <taxon>Salamandroidea</taxon>
        <taxon>Salamandridae</taxon>
        <taxon>Pleurodelinae</taxon>
        <taxon>Pleurodeles</taxon>
    </lineage>
</organism>
<evidence type="ECO:0000313" key="3">
    <source>
        <dbReference type="Proteomes" id="UP001066276"/>
    </source>
</evidence>
<reference evidence="2" key="1">
    <citation type="journal article" date="2022" name="bioRxiv">
        <title>Sequencing and chromosome-scale assembly of the giantPleurodeles waltlgenome.</title>
        <authorList>
            <person name="Brown T."/>
            <person name="Elewa A."/>
            <person name="Iarovenko S."/>
            <person name="Subramanian E."/>
            <person name="Araus A.J."/>
            <person name="Petzold A."/>
            <person name="Susuki M."/>
            <person name="Suzuki K.-i.T."/>
            <person name="Hayashi T."/>
            <person name="Toyoda A."/>
            <person name="Oliveira C."/>
            <person name="Osipova E."/>
            <person name="Leigh N.D."/>
            <person name="Simon A."/>
            <person name="Yun M.H."/>
        </authorList>
    </citation>
    <scope>NUCLEOTIDE SEQUENCE</scope>
    <source>
        <strain evidence="2">20211129_DDA</strain>
        <tissue evidence="2">Liver</tissue>
    </source>
</reference>